<name>A0A7X0JN41_9HYPH</name>
<dbReference type="InterPro" id="IPR036388">
    <property type="entry name" value="WH-like_DNA-bd_sf"/>
</dbReference>
<dbReference type="PROSITE" id="PS50987">
    <property type="entry name" value="HTH_ARSR_2"/>
    <property type="match status" value="1"/>
</dbReference>
<evidence type="ECO:0000313" key="6">
    <source>
        <dbReference type="Proteomes" id="UP000585437"/>
    </source>
</evidence>
<dbReference type="InterPro" id="IPR001845">
    <property type="entry name" value="HTH_ArsR_DNA-bd_dom"/>
</dbReference>
<keyword evidence="6" id="KW-1185">Reference proteome</keyword>
<dbReference type="SMART" id="SM00418">
    <property type="entry name" value="HTH_ARSR"/>
    <property type="match status" value="1"/>
</dbReference>
<reference evidence="5 6" key="1">
    <citation type="submission" date="2020-08" db="EMBL/GenBank/DDBJ databases">
        <title>The Agave Microbiome: Exploring the role of microbial communities in plant adaptations to desert environments.</title>
        <authorList>
            <person name="Partida-Martinez L.P."/>
        </authorList>
    </citation>
    <scope>NUCLEOTIDE SEQUENCE [LARGE SCALE GENOMIC DNA]</scope>
    <source>
        <strain evidence="5 6">AS3.12</strain>
    </source>
</reference>
<proteinExistence type="predicted"/>
<keyword evidence="1" id="KW-0805">Transcription regulation</keyword>
<dbReference type="PANTHER" id="PTHR33154">
    <property type="entry name" value="TRANSCRIPTIONAL REGULATOR, ARSR FAMILY"/>
    <property type="match status" value="1"/>
</dbReference>
<accession>A0A7X0JN41</accession>
<dbReference type="InterPro" id="IPR051081">
    <property type="entry name" value="HTH_MetalResp_TranReg"/>
</dbReference>
<dbReference type="PRINTS" id="PR00778">
    <property type="entry name" value="HTHARSR"/>
</dbReference>
<dbReference type="CDD" id="cd00090">
    <property type="entry name" value="HTH_ARSR"/>
    <property type="match status" value="1"/>
</dbReference>
<comment type="caution">
    <text evidence="5">The sequence shown here is derived from an EMBL/GenBank/DDBJ whole genome shotgun (WGS) entry which is preliminary data.</text>
</comment>
<sequence length="114" mass="12483">MDIGLSGEVLPFDGGDAADLLKVMGHPARFKVLCLVQDCERDVRSLAKAVNLSQSALSQHLKILRDANLVSARRQAQTVFYRSHEEGVRQVLDCMQSIFCPVAETHDAVAVAYA</sequence>
<evidence type="ECO:0000256" key="1">
    <source>
        <dbReference type="ARBA" id="ARBA00023015"/>
    </source>
</evidence>
<gene>
    <name evidence="5" type="ORF">F4695_004051</name>
</gene>
<dbReference type="AlphaFoldDB" id="A0A7X0JN41"/>
<dbReference type="EMBL" id="JACHBU010000010">
    <property type="protein sequence ID" value="MBB6510659.1"/>
    <property type="molecule type" value="Genomic_DNA"/>
</dbReference>
<feature type="domain" description="HTH arsR-type" evidence="4">
    <location>
        <begin position="9"/>
        <end position="106"/>
    </location>
</feature>
<dbReference type="RefSeq" id="WP_184655797.1">
    <property type="nucleotide sequence ID" value="NZ_JACHBU010000010.1"/>
</dbReference>
<keyword evidence="2 5" id="KW-0238">DNA-binding</keyword>
<keyword evidence="3" id="KW-0804">Transcription</keyword>
<dbReference type="NCBIfam" id="NF033788">
    <property type="entry name" value="HTH_metalloreg"/>
    <property type="match status" value="1"/>
</dbReference>
<dbReference type="GO" id="GO:0003700">
    <property type="term" value="F:DNA-binding transcription factor activity"/>
    <property type="evidence" value="ECO:0007669"/>
    <property type="project" value="InterPro"/>
</dbReference>
<dbReference type="InterPro" id="IPR036390">
    <property type="entry name" value="WH_DNA-bd_sf"/>
</dbReference>
<dbReference type="GO" id="GO:0003677">
    <property type="term" value="F:DNA binding"/>
    <property type="evidence" value="ECO:0007669"/>
    <property type="project" value="UniProtKB-KW"/>
</dbReference>
<dbReference type="Gene3D" id="1.10.10.10">
    <property type="entry name" value="Winged helix-like DNA-binding domain superfamily/Winged helix DNA-binding domain"/>
    <property type="match status" value="1"/>
</dbReference>
<evidence type="ECO:0000256" key="2">
    <source>
        <dbReference type="ARBA" id="ARBA00023125"/>
    </source>
</evidence>
<evidence type="ECO:0000313" key="5">
    <source>
        <dbReference type="EMBL" id="MBB6510659.1"/>
    </source>
</evidence>
<organism evidence="5 6">
    <name type="scientific">Rhizobium soli</name>
    <dbReference type="NCBI Taxonomy" id="424798"/>
    <lineage>
        <taxon>Bacteria</taxon>
        <taxon>Pseudomonadati</taxon>
        <taxon>Pseudomonadota</taxon>
        <taxon>Alphaproteobacteria</taxon>
        <taxon>Hyphomicrobiales</taxon>
        <taxon>Rhizobiaceae</taxon>
        <taxon>Rhizobium/Agrobacterium group</taxon>
        <taxon>Rhizobium</taxon>
    </lineage>
</organism>
<dbReference type="PANTHER" id="PTHR33154:SF28">
    <property type="entry name" value="HTH-TYPE TRANSCRIPTIONAL REGULATOR YGAV-RELATED"/>
    <property type="match status" value="1"/>
</dbReference>
<evidence type="ECO:0000256" key="3">
    <source>
        <dbReference type="ARBA" id="ARBA00023163"/>
    </source>
</evidence>
<protein>
    <submittedName>
        <fullName evidence="5">DNA-binding transcriptional ArsR family regulator</fullName>
    </submittedName>
</protein>
<dbReference type="Pfam" id="PF01022">
    <property type="entry name" value="HTH_5"/>
    <property type="match status" value="1"/>
</dbReference>
<dbReference type="InterPro" id="IPR011991">
    <property type="entry name" value="ArsR-like_HTH"/>
</dbReference>
<evidence type="ECO:0000259" key="4">
    <source>
        <dbReference type="PROSITE" id="PS50987"/>
    </source>
</evidence>
<dbReference type="Proteomes" id="UP000585437">
    <property type="component" value="Unassembled WGS sequence"/>
</dbReference>
<dbReference type="SUPFAM" id="SSF46785">
    <property type="entry name" value="Winged helix' DNA-binding domain"/>
    <property type="match status" value="1"/>
</dbReference>